<dbReference type="GO" id="GO:0043525">
    <property type="term" value="P:positive regulation of neuron apoptotic process"/>
    <property type="evidence" value="ECO:0007669"/>
    <property type="project" value="TreeGrafter"/>
</dbReference>
<dbReference type="PANTHER" id="PTHR10454">
    <property type="entry name" value="CASPASE"/>
    <property type="match status" value="1"/>
</dbReference>
<keyword evidence="4" id="KW-1185">Reference proteome</keyword>
<dbReference type="AlphaFoldDB" id="A0AAV7IXI5"/>
<evidence type="ECO:0000313" key="4">
    <source>
        <dbReference type="Proteomes" id="UP000826195"/>
    </source>
</evidence>
<evidence type="ECO:0000256" key="1">
    <source>
        <dbReference type="ARBA" id="ARBA00010134"/>
    </source>
</evidence>
<dbReference type="InterPro" id="IPR015917">
    <property type="entry name" value="Pept_C14A"/>
</dbReference>
<feature type="domain" description="Caspase family p20" evidence="2">
    <location>
        <begin position="1"/>
        <end position="54"/>
    </location>
</feature>
<name>A0AAV7IXI5_COTGL</name>
<feature type="domain" description="Caspase family p20" evidence="2">
    <location>
        <begin position="53"/>
        <end position="117"/>
    </location>
</feature>
<dbReference type="GO" id="GO:0005737">
    <property type="term" value="C:cytoplasm"/>
    <property type="evidence" value="ECO:0007669"/>
    <property type="project" value="TreeGrafter"/>
</dbReference>
<protein>
    <recommendedName>
        <fullName evidence="2">Caspase family p20 domain-containing protein</fullName>
    </recommendedName>
</protein>
<dbReference type="InterPro" id="IPR011600">
    <property type="entry name" value="Pept_C14_caspase"/>
</dbReference>
<comment type="caution">
    <text evidence="3">The sequence shown here is derived from an EMBL/GenBank/DDBJ whole genome shotgun (WGS) entry which is preliminary data.</text>
</comment>
<gene>
    <name evidence="3" type="ORF">KQX54_007159</name>
</gene>
<dbReference type="InterPro" id="IPR001309">
    <property type="entry name" value="Pept_C14_p20"/>
</dbReference>
<evidence type="ECO:0000259" key="2">
    <source>
        <dbReference type="PROSITE" id="PS50208"/>
    </source>
</evidence>
<dbReference type="Proteomes" id="UP000826195">
    <property type="component" value="Unassembled WGS sequence"/>
</dbReference>
<evidence type="ECO:0000313" key="3">
    <source>
        <dbReference type="EMBL" id="KAH0560700.1"/>
    </source>
</evidence>
<organism evidence="3 4">
    <name type="scientific">Cotesia glomerata</name>
    <name type="common">Lepidopteran parasitic wasp</name>
    <name type="synonym">Apanteles glomeratus</name>
    <dbReference type="NCBI Taxonomy" id="32391"/>
    <lineage>
        <taxon>Eukaryota</taxon>
        <taxon>Metazoa</taxon>
        <taxon>Ecdysozoa</taxon>
        <taxon>Arthropoda</taxon>
        <taxon>Hexapoda</taxon>
        <taxon>Insecta</taxon>
        <taxon>Pterygota</taxon>
        <taxon>Neoptera</taxon>
        <taxon>Endopterygota</taxon>
        <taxon>Hymenoptera</taxon>
        <taxon>Apocrita</taxon>
        <taxon>Ichneumonoidea</taxon>
        <taxon>Braconidae</taxon>
        <taxon>Microgastrinae</taxon>
        <taxon>Cotesia</taxon>
    </lineage>
</organism>
<dbReference type="EMBL" id="JAHXZJ010000374">
    <property type="protein sequence ID" value="KAH0560700.1"/>
    <property type="molecule type" value="Genomic_DNA"/>
</dbReference>
<proteinExistence type="inferred from homology"/>
<dbReference type="InterPro" id="IPR002398">
    <property type="entry name" value="Pept_C14"/>
</dbReference>
<accession>A0AAV7IXI5</accession>
<dbReference type="Pfam" id="PF00656">
    <property type="entry name" value="Peptidase_C14"/>
    <property type="match status" value="1"/>
</dbReference>
<sequence length="203" mass="22760">MLIVMSHGAGKNMVHAYDAAYHIFRLWSPFIPDKCPTLAGKPKNFCFQVCRAAEEDHSQHDCLMVIAMSHGEAKSLVIARDAAYRINRLWSLFTPDKCPSLAGKPKIFILQTCRGDINDEEILINSKIQSDGGYNESYRILGQADFLFAYAAPQGNNRVRSDDNISLNPEAIYLYSTDHWEVEKTINNLKDKAGGSDGITPKY</sequence>
<dbReference type="InterPro" id="IPR029030">
    <property type="entry name" value="Caspase-like_dom_sf"/>
</dbReference>
<dbReference type="PRINTS" id="PR00376">
    <property type="entry name" value="IL1BCENZYME"/>
</dbReference>
<dbReference type="GO" id="GO:0006915">
    <property type="term" value="P:apoptotic process"/>
    <property type="evidence" value="ECO:0007669"/>
    <property type="project" value="TreeGrafter"/>
</dbReference>
<comment type="similarity">
    <text evidence="1">Belongs to the peptidase C14A family.</text>
</comment>
<dbReference type="Gene3D" id="3.40.50.1460">
    <property type="match status" value="2"/>
</dbReference>
<dbReference type="GO" id="GO:0004197">
    <property type="term" value="F:cysteine-type endopeptidase activity"/>
    <property type="evidence" value="ECO:0007669"/>
    <property type="project" value="InterPro"/>
</dbReference>
<dbReference type="SUPFAM" id="SSF52129">
    <property type="entry name" value="Caspase-like"/>
    <property type="match status" value="2"/>
</dbReference>
<dbReference type="GO" id="GO:0006508">
    <property type="term" value="P:proteolysis"/>
    <property type="evidence" value="ECO:0007669"/>
    <property type="project" value="InterPro"/>
</dbReference>
<reference evidence="3 4" key="1">
    <citation type="journal article" date="2021" name="J. Hered.">
        <title>A chromosome-level genome assembly of the parasitoid wasp, Cotesia glomerata (Hymenoptera: Braconidae).</title>
        <authorList>
            <person name="Pinto B.J."/>
            <person name="Weis J.J."/>
            <person name="Gamble T."/>
            <person name="Ode P.J."/>
            <person name="Paul R."/>
            <person name="Zaspel J.M."/>
        </authorList>
    </citation>
    <scope>NUCLEOTIDE SEQUENCE [LARGE SCALE GENOMIC DNA]</scope>
    <source>
        <strain evidence="3">CgM1</strain>
    </source>
</reference>
<dbReference type="PANTHER" id="PTHR10454:SF245">
    <property type="entry name" value="CASPASE-RELATED"/>
    <property type="match status" value="1"/>
</dbReference>
<dbReference type="SMART" id="SM00115">
    <property type="entry name" value="CASc"/>
    <property type="match status" value="1"/>
</dbReference>
<dbReference type="PROSITE" id="PS50208">
    <property type="entry name" value="CASPASE_P20"/>
    <property type="match status" value="2"/>
</dbReference>